<evidence type="ECO:0000313" key="5">
    <source>
        <dbReference type="EMBL" id="GGB80494.1"/>
    </source>
</evidence>
<comment type="function">
    <text evidence="1">Probable oxidoreductase that may play a role as regulator of mitochondrial function.</text>
</comment>
<protein>
    <recommendedName>
        <fullName evidence="3">Pyridine nucleotide-disulfide oxidoreductase domain-containing protein 2</fullName>
    </recommendedName>
</protein>
<accession>A0A8H9KSH6</accession>
<evidence type="ECO:0000259" key="4">
    <source>
        <dbReference type="Pfam" id="PF01593"/>
    </source>
</evidence>
<evidence type="ECO:0000256" key="1">
    <source>
        <dbReference type="ARBA" id="ARBA00037217"/>
    </source>
</evidence>
<evidence type="ECO:0000256" key="3">
    <source>
        <dbReference type="ARBA" id="ARBA00040298"/>
    </source>
</evidence>
<dbReference type="EMBL" id="BMEA01000002">
    <property type="protein sequence ID" value="GGB80494.1"/>
    <property type="molecule type" value="Genomic_DNA"/>
</dbReference>
<reference evidence="5" key="1">
    <citation type="journal article" date="2014" name="Int. J. Syst. Evol. Microbiol.">
        <title>Complete genome sequence of Corynebacterium casei LMG S-19264T (=DSM 44701T), isolated from a smear-ripened cheese.</title>
        <authorList>
            <consortium name="US DOE Joint Genome Institute (JGI-PGF)"/>
            <person name="Walter F."/>
            <person name="Albersmeier A."/>
            <person name="Kalinowski J."/>
            <person name="Ruckert C."/>
        </authorList>
    </citation>
    <scope>NUCLEOTIDE SEQUENCE</scope>
    <source>
        <strain evidence="5">CGMCC 1.10749</strain>
    </source>
</reference>
<organism evidence="5 6">
    <name type="scientific">Knoellia flava</name>
    <dbReference type="NCBI Taxonomy" id="913969"/>
    <lineage>
        <taxon>Bacteria</taxon>
        <taxon>Bacillati</taxon>
        <taxon>Actinomycetota</taxon>
        <taxon>Actinomycetes</taxon>
        <taxon>Micrococcales</taxon>
        <taxon>Intrasporangiaceae</taxon>
        <taxon>Knoellia</taxon>
    </lineage>
</organism>
<dbReference type="InterPro" id="IPR002937">
    <property type="entry name" value="Amino_oxidase"/>
</dbReference>
<gene>
    <name evidence="5" type="ORF">GCM10011314_20150</name>
</gene>
<evidence type="ECO:0000313" key="6">
    <source>
        <dbReference type="Proteomes" id="UP000628079"/>
    </source>
</evidence>
<name>A0A8H9KSH6_9MICO</name>
<evidence type="ECO:0000256" key="2">
    <source>
        <dbReference type="ARBA" id="ARBA00038825"/>
    </source>
</evidence>
<dbReference type="InterPro" id="IPR036188">
    <property type="entry name" value="FAD/NAD-bd_sf"/>
</dbReference>
<reference evidence="5" key="2">
    <citation type="submission" date="2020-09" db="EMBL/GenBank/DDBJ databases">
        <authorList>
            <person name="Sun Q."/>
            <person name="Zhou Y."/>
        </authorList>
    </citation>
    <scope>NUCLEOTIDE SEQUENCE</scope>
    <source>
        <strain evidence="5">CGMCC 1.10749</strain>
    </source>
</reference>
<proteinExistence type="predicted"/>
<dbReference type="GO" id="GO:0016491">
    <property type="term" value="F:oxidoreductase activity"/>
    <property type="evidence" value="ECO:0007669"/>
    <property type="project" value="InterPro"/>
</dbReference>
<dbReference type="AlphaFoldDB" id="A0A8H9KSH6"/>
<dbReference type="SUPFAM" id="SSF51905">
    <property type="entry name" value="FAD/NAD(P)-binding domain"/>
    <property type="match status" value="1"/>
</dbReference>
<dbReference type="PANTHER" id="PTHR10668">
    <property type="entry name" value="PHYTOENE DEHYDROGENASE"/>
    <property type="match status" value="1"/>
</dbReference>
<comment type="subunit">
    <text evidence="2">Interacts with COX5B; this interaction may contribute to localize PYROXD2 to the inner face of the inner mitochondrial membrane.</text>
</comment>
<dbReference type="PANTHER" id="PTHR10668:SF105">
    <property type="entry name" value="DEHYDROGENASE-RELATED"/>
    <property type="match status" value="1"/>
</dbReference>
<comment type="caution">
    <text evidence="5">The sequence shown here is derived from an EMBL/GenBank/DDBJ whole genome shotgun (WGS) entry which is preliminary data.</text>
</comment>
<dbReference type="Proteomes" id="UP000628079">
    <property type="component" value="Unassembled WGS sequence"/>
</dbReference>
<sequence>MGSGGLPDIVDAVVIGAGPNGLVAANALADAGWDVLVLEAQDTIGGAVRSAEVIAPGYVTDLFSAFYPLAAASPVIRDLHLEEHGLVWRHAPSVVGHAFPDGRAAVLHRTVEDTAAGLDADHPGDGDAWVELHRQWTAVRGPLLDALFTPFPPVRAMLSVLRTQRAAGLLDLTRLGLTPVRRLGSENFGGDGGPALLAGNAMHSDLPPDGAGSGFFGWLLCMLGQDVGFPVPEGGAGVLADSLRRRAEARGAQFRTSSPVTSVTVRGGRAVGVEIAGGGSVRARRAVVADVVAPALYGDLLPRDSLPAGLLRDLDRFEWDGGTIKVNWALDAPVPWRAPGLAGAGTVHLGVDNDGLLEAAKDIALGRVPEHPFLLFGQMTTADPSRSPAGTESAWAYTHVPSGLEWQPDALARHVDRMRTSVEEVAPGFADHLVGEHVQSPALLEEWDANLVGGAINGGTSGLHQQLVLRPTPGLGRPETPIEGLFLASASAHPGGGVHGACGWNAARAALATQRTGRRLRRALVGTAWERVLRDPRSPR</sequence>
<dbReference type="Gene3D" id="3.50.50.60">
    <property type="entry name" value="FAD/NAD(P)-binding domain"/>
    <property type="match status" value="2"/>
</dbReference>
<feature type="domain" description="Amine oxidase" evidence="4">
    <location>
        <begin position="21"/>
        <end position="509"/>
    </location>
</feature>
<dbReference type="Pfam" id="PF01593">
    <property type="entry name" value="Amino_oxidase"/>
    <property type="match status" value="1"/>
</dbReference>